<dbReference type="EMBL" id="JI626283">
    <property type="protein sequence ID" value="AEB96518.1"/>
    <property type="molecule type" value="mRNA"/>
</dbReference>
<accession>F5GTX0</accession>
<dbReference type="AlphaFoldDB" id="F5GTX0"/>
<name>F5GTX0_SIMGU</name>
<feature type="chain" id="PRO_5003327441" evidence="1">
    <location>
        <begin position="24"/>
        <end position="96"/>
    </location>
</feature>
<dbReference type="SUPFAM" id="SSF57362">
    <property type="entry name" value="BPTI-like"/>
    <property type="match status" value="1"/>
</dbReference>
<protein>
    <submittedName>
        <fullName evidence="2">Kunitoxi-like protein</fullName>
    </submittedName>
</protein>
<dbReference type="GO" id="GO:0004867">
    <property type="term" value="F:serine-type endopeptidase inhibitor activity"/>
    <property type="evidence" value="ECO:0007669"/>
    <property type="project" value="InterPro"/>
</dbReference>
<reference evidence="2" key="1">
    <citation type="journal article" date="2011" name="BMC Genomics">
        <title>An insight into the sialome of Simulium guianense (DIPTERA:SIMulIIDAE), the main vector of River Blindness Disease in Brazil.</title>
        <authorList>
            <person name="Chagas A.C."/>
            <person name="Calvo E."/>
            <person name="Pimenta P.F."/>
            <person name="Ribeiro J.M."/>
        </authorList>
    </citation>
    <scope>NUCLEOTIDE SEQUENCE</scope>
    <source>
        <tissue evidence="2">Salivary gland</tissue>
    </source>
</reference>
<organism evidence="2">
    <name type="scientific">Simulium guianense</name>
    <name type="common">Black fly</name>
    <dbReference type="NCBI Taxonomy" id="445764"/>
    <lineage>
        <taxon>Eukaryota</taxon>
        <taxon>Metazoa</taxon>
        <taxon>Ecdysozoa</taxon>
        <taxon>Arthropoda</taxon>
        <taxon>Hexapoda</taxon>
        <taxon>Insecta</taxon>
        <taxon>Pterygota</taxon>
        <taxon>Neoptera</taxon>
        <taxon>Endopterygota</taxon>
        <taxon>Diptera</taxon>
        <taxon>Nematocera</taxon>
        <taxon>Chironomoidea</taxon>
        <taxon>Simuliidae</taxon>
        <taxon>Simulium</taxon>
    </lineage>
</organism>
<keyword evidence="1" id="KW-0732">Signal</keyword>
<sequence>MTKLSVGIFVLIGFIGLLFVVDAMHPDCKAPGPNPKATCNGKYVFTYKNKKCMRVKSCLGKQPRNQFWTGGECINKCLMPSIGRPGTMSGTIGQPR</sequence>
<proteinExistence type="evidence at transcript level"/>
<feature type="signal peptide" evidence="1">
    <location>
        <begin position="1"/>
        <end position="23"/>
    </location>
</feature>
<evidence type="ECO:0000256" key="1">
    <source>
        <dbReference type="SAM" id="SignalP"/>
    </source>
</evidence>
<dbReference type="InterPro" id="IPR036880">
    <property type="entry name" value="Kunitz_BPTI_sf"/>
</dbReference>
<evidence type="ECO:0000313" key="2">
    <source>
        <dbReference type="EMBL" id="AEB96518.1"/>
    </source>
</evidence>